<protein>
    <submittedName>
        <fullName evidence="2">Uncharacterized protein</fullName>
    </submittedName>
</protein>
<evidence type="ECO:0000256" key="1">
    <source>
        <dbReference type="SAM" id="Coils"/>
    </source>
</evidence>
<reference evidence="3" key="1">
    <citation type="submission" date="2017-02" db="EMBL/GenBank/DDBJ databases">
        <authorList>
            <person name="Tafer H."/>
            <person name="Lopandic K."/>
        </authorList>
    </citation>
    <scope>NUCLEOTIDE SEQUENCE [LARGE SCALE GENOMIC DNA]</scope>
    <source>
        <strain evidence="3">CBS 366.77</strain>
    </source>
</reference>
<dbReference type="EMBL" id="MVGC01000006">
    <property type="protein sequence ID" value="RJE27257.1"/>
    <property type="molecule type" value="Genomic_DNA"/>
</dbReference>
<accession>A0A3A3A0V1</accession>
<evidence type="ECO:0000313" key="2">
    <source>
        <dbReference type="EMBL" id="RJE27257.1"/>
    </source>
</evidence>
<organism evidence="2 3">
    <name type="scientific">Aspergillus sclerotialis</name>
    <dbReference type="NCBI Taxonomy" id="2070753"/>
    <lineage>
        <taxon>Eukaryota</taxon>
        <taxon>Fungi</taxon>
        <taxon>Dikarya</taxon>
        <taxon>Ascomycota</taxon>
        <taxon>Pezizomycotina</taxon>
        <taxon>Eurotiomycetes</taxon>
        <taxon>Eurotiomycetidae</taxon>
        <taxon>Eurotiales</taxon>
        <taxon>Aspergillaceae</taxon>
        <taxon>Aspergillus</taxon>
        <taxon>Aspergillus subgen. Polypaecilum</taxon>
    </lineage>
</organism>
<dbReference type="AlphaFoldDB" id="A0A3A3A0V1"/>
<feature type="coiled-coil region" evidence="1">
    <location>
        <begin position="160"/>
        <end position="187"/>
    </location>
</feature>
<dbReference type="Proteomes" id="UP000266188">
    <property type="component" value="Unassembled WGS sequence"/>
</dbReference>
<sequence length="192" mass="22649">MCCQQKFRRPEGLEYLVLADDIKKKAIIVHNAITTLNLYIHNLYDSIITLERERTTIKNIARQNLKIRQNNLKASKHALTGEQTALENERATLLKKKELYPPIELWLSSMKGALESEQIVLSEKFDNLALEEEALRGTYEALGMERNRLLDEWMLAKDQLQRYTQERRELSSEHQDVMKKYRELMDKENEAR</sequence>
<keyword evidence="3" id="KW-1185">Reference proteome</keyword>
<comment type="caution">
    <text evidence="2">The sequence shown here is derived from an EMBL/GenBank/DDBJ whole genome shotgun (WGS) entry which is preliminary data.</text>
</comment>
<name>A0A3A3A0V1_9EURO</name>
<keyword evidence="1" id="KW-0175">Coiled coil</keyword>
<evidence type="ECO:0000313" key="3">
    <source>
        <dbReference type="Proteomes" id="UP000266188"/>
    </source>
</evidence>
<gene>
    <name evidence="2" type="ORF">PHISCL_00388</name>
</gene>
<proteinExistence type="predicted"/>